<protein>
    <submittedName>
        <fullName evidence="3">TIGR00268 family protein</fullName>
        <ecNumber evidence="3">6.3.5.2</ecNumber>
    </submittedName>
</protein>
<dbReference type="EMBL" id="AEEH01000047">
    <property type="protein sequence ID" value="EFM24903.1"/>
    <property type="molecule type" value="Genomic_DNA"/>
</dbReference>
<comment type="caution">
    <text evidence="3">The sequence shown here is derived from an EMBL/GenBank/DDBJ whole genome shotgun (WGS) entry which is preliminary data.</text>
</comment>
<accession>E0NMT5</accession>
<dbReference type="STRING" id="862517.HMPREF9225_1474"/>
<gene>
    <name evidence="3" type="ORF">HMPREF9225_1474</name>
</gene>
<dbReference type="EC" id="6.3.5.2" evidence="3"/>
<evidence type="ECO:0000313" key="4">
    <source>
        <dbReference type="Proteomes" id="UP000003280"/>
    </source>
</evidence>
<dbReference type="CDD" id="cd01990">
    <property type="entry name" value="LarE-like"/>
    <property type="match status" value="1"/>
</dbReference>
<dbReference type="SUPFAM" id="SSF52402">
    <property type="entry name" value="Adenine nucleotide alpha hydrolases-like"/>
    <property type="match status" value="1"/>
</dbReference>
<dbReference type="InterPro" id="IPR052188">
    <property type="entry name" value="Ni-pincer_cofactor_biosynth"/>
</dbReference>
<feature type="active site" description="Nucleophile and sulfur donor" evidence="1">
    <location>
        <position position="178"/>
    </location>
</feature>
<dbReference type="AlphaFoldDB" id="E0NMT5"/>
<dbReference type="OrthoDB" id="9776919at2"/>
<dbReference type="InterPro" id="IPR014729">
    <property type="entry name" value="Rossmann-like_a/b/a_fold"/>
</dbReference>
<keyword evidence="4" id="KW-1185">Reference proteome</keyword>
<dbReference type="InterPro" id="IPR005232">
    <property type="entry name" value="LarE"/>
</dbReference>
<dbReference type="eggNOG" id="COG1606">
    <property type="taxonomic scope" value="Bacteria"/>
</dbReference>
<dbReference type="Gene3D" id="3.40.50.620">
    <property type="entry name" value="HUPs"/>
    <property type="match status" value="1"/>
</dbReference>
<feature type="domain" description="NAD/GMP synthase" evidence="2">
    <location>
        <begin position="17"/>
        <end position="85"/>
    </location>
</feature>
<evidence type="ECO:0000256" key="1">
    <source>
        <dbReference type="PIRSR" id="PIRSR006661-1"/>
    </source>
</evidence>
<dbReference type="GO" id="GO:0016783">
    <property type="term" value="F:sulfurtransferase activity"/>
    <property type="evidence" value="ECO:0007669"/>
    <property type="project" value="InterPro"/>
</dbReference>
<dbReference type="HOGENOM" id="CLU_061181_2_0_9"/>
<keyword evidence="3" id="KW-0436">Ligase</keyword>
<dbReference type="GO" id="GO:0003922">
    <property type="term" value="F:GMP synthase (glutamine-hydrolyzing) activity"/>
    <property type="evidence" value="ECO:0007669"/>
    <property type="project" value="UniProtKB-EC"/>
</dbReference>
<dbReference type="PANTHER" id="PTHR43169">
    <property type="entry name" value="EXSB FAMILY PROTEIN"/>
    <property type="match status" value="1"/>
</dbReference>
<dbReference type="Pfam" id="PF02540">
    <property type="entry name" value="NAD_synthase"/>
    <property type="match status" value="1"/>
</dbReference>
<dbReference type="Proteomes" id="UP000003280">
    <property type="component" value="Unassembled WGS sequence"/>
</dbReference>
<organism evidence="3 4">
    <name type="scientific">Peptoniphilus duerdenii ATCC BAA-1640</name>
    <dbReference type="NCBI Taxonomy" id="862517"/>
    <lineage>
        <taxon>Bacteria</taxon>
        <taxon>Bacillati</taxon>
        <taxon>Bacillota</taxon>
        <taxon>Tissierellia</taxon>
        <taxon>Tissierellales</taxon>
        <taxon>Peptoniphilaceae</taxon>
        <taxon>Peptoniphilus</taxon>
    </lineage>
</organism>
<reference evidence="3 4" key="1">
    <citation type="submission" date="2010-07" db="EMBL/GenBank/DDBJ databases">
        <authorList>
            <person name="Muzny D."/>
            <person name="Qin X."/>
            <person name="Deng J."/>
            <person name="Jiang H."/>
            <person name="Liu Y."/>
            <person name="Qu J."/>
            <person name="Song X.-Z."/>
            <person name="Zhang L."/>
            <person name="Thornton R."/>
            <person name="Coyle M."/>
            <person name="Francisco L."/>
            <person name="Jackson L."/>
            <person name="Javaid M."/>
            <person name="Korchina V."/>
            <person name="Kovar C."/>
            <person name="Mata R."/>
            <person name="Mathew T."/>
            <person name="Ngo R."/>
            <person name="Nguyen L."/>
            <person name="Nguyen N."/>
            <person name="Okwuonu G."/>
            <person name="Ongeri F."/>
            <person name="Pham C."/>
            <person name="Simmons D."/>
            <person name="Wilczek-Boney K."/>
            <person name="Hale W."/>
            <person name="Jakkamsetti A."/>
            <person name="Pham P."/>
            <person name="Ruth R."/>
            <person name="San Lucas F."/>
            <person name="Warren J."/>
            <person name="Zhang J."/>
            <person name="Zhao Z."/>
            <person name="Zhou C."/>
            <person name="Zhu D."/>
            <person name="Lee S."/>
            <person name="Bess C."/>
            <person name="Blankenburg K."/>
            <person name="Forbes L."/>
            <person name="Fu Q."/>
            <person name="Gubbala S."/>
            <person name="Hirani K."/>
            <person name="Jayaseelan J.C."/>
            <person name="Lara F."/>
            <person name="Munidasa M."/>
            <person name="Palculict T."/>
            <person name="Patil S."/>
            <person name="Pu L.-L."/>
            <person name="Saada N."/>
            <person name="Tang L."/>
            <person name="Weissenberger G."/>
            <person name="Zhu Y."/>
            <person name="Hemphill L."/>
            <person name="Shang Y."/>
            <person name="Youmans B."/>
            <person name="Ayvaz T."/>
            <person name="Ross M."/>
            <person name="Santibanez J."/>
            <person name="Aqrawi P."/>
            <person name="Gross S."/>
            <person name="Joshi V."/>
            <person name="Fowler G."/>
            <person name="Nazareth L."/>
            <person name="Reid J."/>
            <person name="Worley K."/>
            <person name="Petrosino J."/>
            <person name="Highlander S."/>
            <person name="Gibbs R."/>
        </authorList>
    </citation>
    <scope>NUCLEOTIDE SEQUENCE [LARGE SCALE GENOMIC DNA]</scope>
    <source>
        <strain evidence="3 4">ATCC BAA-1640</strain>
    </source>
</reference>
<proteinExistence type="predicted"/>
<evidence type="ECO:0000259" key="2">
    <source>
        <dbReference type="Pfam" id="PF02540"/>
    </source>
</evidence>
<evidence type="ECO:0000313" key="3">
    <source>
        <dbReference type="EMBL" id="EFM24903.1"/>
    </source>
</evidence>
<sequence length="271" mass="30823">MDINIEKKYKKLEDLLKSYGRIAVAFSGGVDSSFLVVAAKKILGKENILAINLISSMQPESEENYAKEFADKYDIDLIRIPADEYSIEGFVENSKDRCYYCKHSIFSKVIEISEKNGFKIVADGTNADDEGDYRPGMKALKELNVKSPLKEVELTKSEIRTLLKEMNVETYNKPSAACLASRVPYGTEITKEILKQVELSEEYLKSLGFVNHRVRYHGNLARIEVTENQFELLIEHRLEIVKNLKSFGFIFVTCDLLGYTVGSHNLVLKEK</sequence>
<dbReference type="InterPro" id="IPR022310">
    <property type="entry name" value="NAD/GMP_synthase"/>
</dbReference>
<name>E0NMT5_9FIRM</name>
<dbReference type="NCBIfam" id="TIGR00268">
    <property type="entry name" value="ATP-dependent sacrificial sulfur transferase LarE"/>
    <property type="match status" value="1"/>
</dbReference>
<dbReference type="RefSeq" id="WP_008902264.1">
    <property type="nucleotide sequence ID" value="NZ_GL397071.1"/>
</dbReference>
<dbReference type="PANTHER" id="PTHR43169:SF2">
    <property type="entry name" value="NAD_GMP SYNTHASE DOMAIN-CONTAINING PROTEIN"/>
    <property type="match status" value="1"/>
</dbReference>
<dbReference type="PIRSF" id="PIRSF006661">
    <property type="entry name" value="PP-lp_UCP006661"/>
    <property type="match status" value="1"/>
</dbReference>